<dbReference type="Proteomes" id="UP001297600">
    <property type="component" value="Unassembled WGS sequence"/>
</dbReference>
<keyword evidence="3" id="KW-1185">Reference proteome</keyword>
<sequence>MALLDVEVRFPKGFKYADFDVKTLKSGLRKEGREIARVAKNLVRQKGVSKPDEYPGRDTGVLQKSIKPKPSRSGFSAVIKPWKTDQMGKDFYPAYVYYGHRGPRTRTAADNRRRKKSVGKKVAQPRKNFMVDATKIVGEDRIESNLARLMDKALAAKEISFK</sequence>
<comment type="caution">
    <text evidence="2">The sequence shown here is derived from an EMBL/GenBank/DDBJ whole genome shotgun (WGS) entry which is preliminary data.</text>
</comment>
<evidence type="ECO:0000256" key="1">
    <source>
        <dbReference type="SAM" id="MobiDB-lite"/>
    </source>
</evidence>
<name>A0ABS9MST9_9BURK</name>
<feature type="region of interest" description="Disordered" evidence="1">
    <location>
        <begin position="49"/>
        <end position="72"/>
    </location>
</feature>
<evidence type="ECO:0008006" key="4">
    <source>
        <dbReference type="Google" id="ProtNLM"/>
    </source>
</evidence>
<evidence type="ECO:0000313" key="2">
    <source>
        <dbReference type="EMBL" id="MCG5031674.1"/>
    </source>
</evidence>
<organism evidence="2 3">
    <name type="scientific">Mesosutterella porci</name>
    <dbReference type="NCBI Taxonomy" id="2915351"/>
    <lineage>
        <taxon>Bacteria</taxon>
        <taxon>Pseudomonadati</taxon>
        <taxon>Pseudomonadota</taxon>
        <taxon>Betaproteobacteria</taxon>
        <taxon>Burkholderiales</taxon>
        <taxon>Sutterellaceae</taxon>
        <taxon>Mesosutterella</taxon>
    </lineage>
</organism>
<evidence type="ECO:0000313" key="3">
    <source>
        <dbReference type="Proteomes" id="UP001297600"/>
    </source>
</evidence>
<protein>
    <recommendedName>
        <fullName evidence="4">HK97 gp10 family phage protein</fullName>
    </recommendedName>
</protein>
<reference evidence="2 3" key="1">
    <citation type="submission" date="2022-02" db="EMBL/GenBank/DDBJ databases">
        <title>Mesosutterella porci, a novel member of the family Sutterellaceae from pig feces.</title>
        <authorList>
            <person name="Wylensek D."/>
            <person name="Clavel T."/>
        </authorList>
    </citation>
    <scope>NUCLEOTIDE SEQUENCE [LARGE SCALE GENOMIC DNA]</scope>
    <source>
        <strain evidence="3">oilRF-744-wt-GAM-9</strain>
    </source>
</reference>
<dbReference type="EMBL" id="JAKNCT010000012">
    <property type="protein sequence ID" value="MCG5031674.1"/>
    <property type="molecule type" value="Genomic_DNA"/>
</dbReference>
<dbReference type="RefSeq" id="WP_237980011.1">
    <property type="nucleotide sequence ID" value="NZ_JAKNCT010000012.1"/>
</dbReference>
<proteinExistence type="predicted"/>
<accession>A0ABS9MST9</accession>
<gene>
    <name evidence="2" type="ORF">MAF45_09510</name>
</gene>